<feature type="region of interest" description="Disordered" evidence="1">
    <location>
        <begin position="1"/>
        <end position="29"/>
    </location>
</feature>
<feature type="compositionally biased region" description="Basic and acidic residues" evidence="1">
    <location>
        <begin position="14"/>
        <end position="24"/>
    </location>
</feature>
<proteinExistence type="predicted"/>
<name>A0A430ACH9_9ENTE</name>
<dbReference type="RefSeq" id="WP_126830653.1">
    <property type="nucleotide sequence ID" value="NZ_CBCRYB010000012.1"/>
</dbReference>
<organism evidence="2 3">
    <name type="scientific">Vagococcus fessus</name>
    <dbReference type="NCBI Taxonomy" id="120370"/>
    <lineage>
        <taxon>Bacteria</taxon>
        <taxon>Bacillati</taxon>
        <taxon>Bacillota</taxon>
        <taxon>Bacilli</taxon>
        <taxon>Lactobacillales</taxon>
        <taxon>Enterococcaceae</taxon>
        <taxon>Vagococcus</taxon>
    </lineage>
</organism>
<evidence type="ECO:0000256" key="1">
    <source>
        <dbReference type="SAM" id="MobiDB-lite"/>
    </source>
</evidence>
<keyword evidence="3" id="KW-1185">Reference proteome</keyword>
<evidence type="ECO:0000313" key="2">
    <source>
        <dbReference type="EMBL" id="RSU04913.1"/>
    </source>
</evidence>
<evidence type="ECO:0000313" key="3">
    <source>
        <dbReference type="Proteomes" id="UP000287101"/>
    </source>
</evidence>
<dbReference type="Proteomes" id="UP000287101">
    <property type="component" value="Unassembled WGS sequence"/>
</dbReference>
<dbReference type="AlphaFoldDB" id="A0A430ACH9"/>
<sequence>MTEKNKVFYSPIGDSRDNPLDKNNRKNTLGMPVDVKSMLEEISKDCTEKSKKNKEVFEELLKKEVTKVPVWGFSDKKFNSGDDTKITKGDIVVCGYLNCSLYVGRVYDVLDEPALTYFLWNERETWNYKVLFDQLLKVYIPGNHKVFTSHPELREASRDYELVEKELIKENGFRKIFGIPKSKKGSDDYNLQGTRLISNITAEQVNENLTDFILKTRYQCIVGSFVMEEND</sequence>
<accession>A0A430ACH9</accession>
<reference evidence="2 3" key="1">
    <citation type="submission" date="2017-05" db="EMBL/GenBank/DDBJ databases">
        <title>Vagococcus spp. assemblies.</title>
        <authorList>
            <person name="Gulvik C.A."/>
        </authorList>
    </citation>
    <scope>NUCLEOTIDE SEQUENCE [LARGE SCALE GENOMIC DNA]</scope>
    <source>
        <strain evidence="2 3">CCUG 41755</strain>
    </source>
</reference>
<comment type="caution">
    <text evidence="2">The sequence shown here is derived from an EMBL/GenBank/DDBJ whole genome shotgun (WGS) entry which is preliminary data.</text>
</comment>
<gene>
    <name evidence="2" type="ORF">CBF31_02510</name>
</gene>
<protein>
    <submittedName>
        <fullName evidence="2">Uncharacterized protein</fullName>
    </submittedName>
</protein>
<dbReference type="EMBL" id="NGJY01000001">
    <property type="protein sequence ID" value="RSU04913.1"/>
    <property type="molecule type" value="Genomic_DNA"/>
</dbReference>